<evidence type="ECO:0000313" key="2">
    <source>
        <dbReference type="Proteomes" id="UP000198356"/>
    </source>
</evidence>
<organism evidence="1 2">
    <name type="scientific">Granulicella rosea</name>
    <dbReference type="NCBI Taxonomy" id="474952"/>
    <lineage>
        <taxon>Bacteria</taxon>
        <taxon>Pseudomonadati</taxon>
        <taxon>Acidobacteriota</taxon>
        <taxon>Terriglobia</taxon>
        <taxon>Terriglobales</taxon>
        <taxon>Acidobacteriaceae</taxon>
        <taxon>Granulicella</taxon>
    </lineage>
</organism>
<reference evidence="1 2" key="1">
    <citation type="submission" date="2017-06" db="EMBL/GenBank/DDBJ databases">
        <authorList>
            <person name="Kim H.J."/>
            <person name="Triplett B.A."/>
        </authorList>
    </citation>
    <scope>NUCLEOTIDE SEQUENCE [LARGE SCALE GENOMIC DNA]</scope>
    <source>
        <strain evidence="1 2">DSM 18704</strain>
    </source>
</reference>
<accession>A0A239JZS6</accession>
<evidence type="ECO:0000313" key="1">
    <source>
        <dbReference type="EMBL" id="SNT11301.1"/>
    </source>
</evidence>
<dbReference type="Proteomes" id="UP000198356">
    <property type="component" value="Unassembled WGS sequence"/>
</dbReference>
<dbReference type="AlphaFoldDB" id="A0A239JZS6"/>
<dbReference type="EMBL" id="FZOU01000004">
    <property type="protein sequence ID" value="SNT11301.1"/>
    <property type="molecule type" value="Genomic_DNA"/>
</dbReference>
<proteinExistence type="predicted"/>
<protein>
    <submittedName>
        <fullName evidence="1">Uncharacterized protein</fullName>
    </submittedName>
</protein>
<gene>
    <name evidence="1" type="ORF">SAMN05421770_104223</name>
</gene>
<name>A0A239JZS6_9BACT</name>
<sequence>MRELALRDQNLCKPKDAEPPCACIEWRLGCIPLSDRTGDKNVDQTIEEGPTDLVDIVTGPDPVSVFWPEKHNPKVLRMVEAESDKGSCRLEEAFIRVSCRA</sequence>
<keyword evidence="2" id="KW-1185">Reference proteome</keyword>